<evidence type="ECO:0000313" key="2">
    <source>
        <dbReference type="Proteomes" id="UP000177208"/>
    </source>
</evidence>
<accession>A0A1F7GF37</accession>
<evidence type="ECO:0008006" key="3">
    <source>
        <dbReference type="Google" id="ProtNLM"/>
    </source>
</evidence>
<evidence type="ECO:0000313" key="1">
    <source>
        <dbReference type="EMBL" id="OGK17529.1"/>
    </source>
</evidence>
<dbReference type="InterPro" id="IPR009003">
    <property type="entry name" value="Peptidase_S1_PA"/>
</dbReference>
<dbReference type="InterPro" id="IPR043504">
    <property type="entry name" value="Peptidase_S1_PA_chymotrypsin"/>
</dbReference>
<gene>
    <name evidence="1" type="ORF">A2774_00890</name>
</gene>
<dbReference type="EMBL" id="MFZG01000005">
    <property type="protein sequence ID" value="OGK17529.1"/>
    <property type="molecule type" value="Genomic_DNA"/>
</dbReference>
<protein>
    <recommendedName>
        <fullName evidence="3">Peptidase S1 domain-containing protein</fullName>
    </recommendedName>
</protein>
<proteinExistence type="predicted"/>
<sequence length="278" mass="30651">MGALERAKRFSPASFFKEKRISIRKNVRSGLAAIFFGAILLSSCIPVSTGGELISPETGVSAATNLEDVYDSITFLKLNFSQMLDSGNDYKTCSGVFVGPNQISTIAHCIMEDFSDSALPILSIDYLFSENKLTQDSKPTAVDLSNRIVTFYFNNLEGSQKSFIPISDNPPETGETLYLITINQDSISMATGEQKLDHPVSWPFIFSGETINYDYGDCASQACYLTTFEADKILKCGNSGSPILRYNTSKRQFEVVGFASGRFVGFYNNLFFILASEK</sequence>
<dbReference type="AlphaFoldDB" id="A0A1F7GF37"/>
<dbReference type="Gene3D" id="2.40.10.10">
    <property type="entry name" value="Trypsin-like serine proteases"/>
    <property type="match status" value="2"/>
</dbReference>
<organism evidence="1 2">
    <name type="scientific">Candidatus Roizmanbacteria bacterium RIFCSPHIGHO2_01_FULL_39_12c</name>
    <dbReference type="NCBI Taxonomy" id="1802031"/>
    <lineage>
        <taxon>Bacteria</taxon>
        <taxon>Candidatus Roizmaniibacteriota</taxon>
    </lineage>
</organism>
<dbReference type="Proteomes" id="UP000177208">
    <property type="component" value="Unassembled WGS sequence"/>
</dbReference>
<reference evidence="1 2" key="1">
    <citation type="journal article" date="2016" name="Nat. Commun.">
        <title>Thousands of microbial genomes shed light on interconnected biogeochemical processes in an aquifer system.</title>
        <authorList>
            <person name="Anantharaman K."/>
            <person name="Brown C.T."/>
            <person name="Hug L.A."/>
            <person name="Sharon I."/>
            <person name="Castelle C.J."/>
            <person name="Probst A.J."/>
            <person name="Thomas B.C."/>
            <person name="Singh A."/>
            <person name="Wilkins M.J."/>
            <person name="Karaoz U."/>
            <person name="Brodie E.L."/>
            <person name="Williams K.H."/>
            <person name="Hubbard S.S."/>
            <person name="Banfield J.F."/>
        </authorList>
    </citation>
    <scope>NUCLEOTIDE SEQUENCE [LARGE SCALE GENOMIC DNA]</scope>
</reference>
<comment type="caution">
    <text evidence="1">The sequence shown here is derived from an EMBL/GenBank/DDBJ whole genome shotgun (WGS) entry which is preliminary data.</text>
</comment>
<dbReference type="SUPFAM" id="SSF50494">
    <property type="entry name" value="Trypsin-like serine proteases"/>
    <property type="match status" value="1"/>
</dbReference>
<name>A0A1F7GF37_9BACT</name>